<dbReference type="GO" id="GO:0008784">
    <property type="term" value="F:alanine racemase activity"/>
    <property type="evidence" value="ECO:0007669"/>
    <property type="project" value="UniProtKB-UniRule"/>
</dbReference>
<dbReference type="InterPro" id="IPR011079">
    <property type="entry name" value="Ala_racemase_C"/>
</dbReference>
<comment type="catalytic activity">
    <reaction evidence="4">
        <text>L-alanine = D-alanine</text>
        <dbReference type="Rhea" id="RHEA:20249"/>
        <dbReference type="ChEBI" id="CHEBI:57416"/>
        <dbReference type="ChEBI" id="CHEBI:57972"/>
        <dbReference type="EC" id="5.1.1.1"/>
    </reaction>
</comment>
<organism evidence="8 9">
    <name type="scientific">Leptolyngbya boryana NIES-2135</name>
    <dbReference type="NCBI Taxonomy" id="1973484"/>
    <lineage>
        <taxon>Bacteria</taxon>
        <taxon>Bacillati</taxon>
        <taxon>Cyanobacteriota</taxon>
        <taxon>Cyanophyceae</taxon>
        <taxon>Leptolyngbyales</taxon>
        <taxon>Leptolyngbyaceae</taxon>
        <taxon>Leptolyngbya group</taxon>
        <taxon>Leptolyngbya</taxon>
    </lineage>
</organism>
<dbReference type="EMBL" id="AP018203">
    <property type="protein sequence ID" value="BAY53538.1"/>
    <property type="molecule type" value="Genomic_DNA"/>
</dbReference>
<feature type="binding site" evidence="4 6">
    <location>
        <position position="146"/>
    </location>
    <ligand>
        <name>substrate</name>
    </ligand>
</feature>
<dbReference type="SUPFAM" id="SSF51419">
    <property type="entry name" value="PLP-binding barrel"/>
    <property type="match status" value="1"/>
</dbReference>
<dbReference type="GO" id="GO:0005829">
    <property type="term" value="C:cytosol"/>
    <property type="evidence" value="ECO:0007669"/>
    <property type="project" value="TreeGrafter"/>
</dbReference>
<dbReference type="SMART" id="SM01005">
    <property type="entry name" value="Ala_racemase_C"/>
    <property type="match status" value="1"/>
</dbReference>
<feature type="domain" description="Alanine racemase C-terminal" evidence="7">
    <location>
        <begin position="263"/>
        <end position="391"/>
    </location>
</feature>
<reference evidence="8 9" key="1">
    <citation type="submission" date="2017-06" db="EMBL/GenBank/DDBJ databases">
        <title>Genome sequencing of cyanobaciteial culture collection at National Institute for Environmental Studies (NIES).</title>
        <authorList>
            <person name="Hirose Y."/>
            <person name="Shimura Y."/>
            <person name="Fujisawa T."/>
            <person name="Nakamura Y."/>
            <person name="Kawachi M."/>
        </authorList>
    </citation>
    <scope>NUCLEOTIDE SEQUENCE [LARGE SCALE GENOMIC DNA]</scope>
    <source>
        <strain evidence="8 9">NIES-2135</strain>
    </source>
</reference>
<dbReference type="SUPFAM" id="SSF50621">
    <property type="entry name" value="Alanine racemase C-terminal domain-like"/>
    <property type="match status" value="1"/>
</dbReference>
<feature type="active site" description="Proton acceptor; specific for D-alanine" evidence="4">
    <location>
        <position position="49"/>
    </location>
</feature>
<feature type="binding site" evidence="4 6">
    <location>
        <position position="332"/>
    </location>
    <ligand>
        <name>substrate</name>
    </ligand>
</feature>
<evidence type="ECO:0000313" key="8">
    <source>
        <dbReference type="EMBL" id="BAY53538.1"/>
    </source>
</evidence>
<dbReference type="Proteomes" id="UP000217895">
    <property type="component" value="Chromosome"/>
</dbReference>
<evidence type="ECO:0000256" key="4">
    <source>
        <dbReference type="HAMAP-Rule" id="MF_01201"/>
    </source>
</evidence>
<evidence type="ECO:0000256" key="5">
    <source>
        <dbReference type="PIRSR" id="PIRSR600821-50"/>
    </source>
</evidence>
<dbReference type="InterPro" id="IPR029066">
    <property type="entry name" value="PLP-binding_barrel"/>
</dbReference>
<sequence length="410" mass="44901">MLSWDQSSSIALMQRERAWVEIDLAALSHNVQQILSLMSPQTELMAVVKADAYGHGSVTVAQTVLQAGASWLGVATIPEGIELREAGIEAPILVLGATHTADQIRAIEHWRLQPTLCTPKQALVYSESVRGSVLPVHIKLDTGMSRLGTSWEQAVEFVQLVKGLPNLSIDSIYSHLATAEDLDPTIRKQQQKRYEAAIRACGYDLAGKHPRFHLANSAGTMVDPSLHYDMVRTGLILYGLYPAEHLRSGSHLPPASRLDLRPVMQVKARVTQVKRIQPGTGVSYGHRFVADRDTTIAVVGIGYADGVPRNLSNKMKVLVRGQQAAQIGSITMDQLMLDVSHIPALQEGEVVTLLGQDGNEKILADDWANLLGTISWEILCGFKHRLPRVSVGQPYVAKRAVFDPIKRTLG</sequence>
<comment type="pathway">
    <text evidence="4">Amino-acid biosynthesis; D-alanine biosynthesis; D-alanine from L-alanine: step 1/1.</text>
</comment>
<dbReference type="PANTHER" id="PTHR30511:SF0">
    <property type="entry name" value="ALANINE RACEMASE, CATABOLIC-RELATED"/>
    <property type="match status" value="1"/>
</dbReference>
<dbReference type="InterPro" id="IPR009006">
    <property type="entry name" value="Ala_racemase/Decarboxylase_C"/>
</dbReference>
<dbReference type="InterPro" id="IPR000821">
    <property type="entry name" value="Ala_racemase"/>
</dbReference>
<dbReference type="PROSITE" id="PS00395">
    <property type="entry name" value="ALANINE_RACEMASE"/>
    <property type="match status" value="1"/>
</dbReference>
<evidence type="ECO:0000256" key="6">
    <source>
        <dbReference type="PIRSR" id="PIRSR600821-52"/>
    </source>
</evidence>
<dbReference type="EC" id="5.1.1.1" evidence="4"/>
<dbReference type="UniPathway" id="UPA00042">
    <property type="reaction ID" value="UER00497"/>
</dbReference>
<protein>
    <recommendedName>
        <fullName evidence="4">Alanine racemase</fullName>
        <ecNumber evidence="4">5.1.1.1</ecNumber>
    </recommendedName>
</protein>
<comment type="function">
    <text evidence="4">Catalyzes the interconversion of L-alanine and D-alanine. May also act on other amino acids.</text>
</comment>
<keyword evidence="9" id="KW-1185">Reference proteome</keyword>
<evidence type="ECO:0000259" key="7">
    <source>
        <dbReference type="SMART" id="SM01005"/>
    </source>
</evidence>
<dbReference type="InterPro" id="IPR020622">
    <property type="entry name" value="Ala_racemase_pyridoxalP-BS"/>
</dbReference>
<comment type="similarity">
    <text evidence="4">Belongs to the alanine racemase family.</text>
</comment>
<dbReference type="AlphaFoldDB" id="A0A1Z4JA54"/>
<proteinExistence type="inferred from homology"/>
<dbReference type="Gene3D" id="2.40.37.10">
    <property type="entry name" value="Lyase, Ornithine Decarboxylase, Chain A, domain 1"/>
    <property type="match status" value="1"/>
</dbReference>
<dbReference type="CDD" id="cd00430">
    <property type="entry name" value="PLPDE_III_AR"/>
    <property type="match status" value="1"/>
</dbReference>
<dbReference type="Pfam" id="PF00842">
    <property type="entry name" value="Ala_racemase_C"/>
    <property type="match status" value="1"/>
</dbReference>
<evidence type="ECO:0000256" key="2">
    <source>
        <dbReference type="ARBA" id="ARBA00022898"/>
    </source>
</evidence>
<dbReference type="FunFam" id="3.20.20.10:FF:000002">
    <property type="entry name" value="Alanine racemase"/>
    <property type="match status" value="1"/>
</dbReference>
<evidence type="ECO:0000256" key="1">
    <source>
        <dbReference type="ARBA" id="ARBA00001933"/>
    </source>
</evidence>
<dbReference type="GO" id="GO:0030632">
    <property type="term" value="P:D-alanine biosynthetic process"/>
    <property type="evidence" value="ECO:0007669"/>
    <property type="project" value="UniProtKB-UniRule"/>
</dbReference>
<dbReference type="GO" id="GO:0030170">
    <property type="term" value="F:pyridoxal phosphate binding"/>
    <property type="evidence" value="ECO:0007669"/>
    <property type="project" value="UniProtKB-UniRule"/>
</dbReference>
<gene>
    <name evidence="8" type="ORF">NIES2135_03440</name>
</gene>
<evidence type="ECO:0000256" key="3">
    <source>
        <dbReference type="ARBA" id="ARBA00023235"/>
    </source>
</evidence>
<accession>A0A1Z4JA54</accession>
<dbReference type="NCBIfam" id="TIGR00492">
    <property type="entry name" value="alr"/>
    <property type="match status" value="1"/>
</dbReference>
<keyword evidence="2 4" id="KW-0663">Pyridoxal phosphate</keyword>
<feature type="modified residue" description="N6-(pyridoxal phosphate)lysine" evidence="4 5">
    <location>
        <position position="49"/>
    </location>
</feature>
<dbReference type="HAMAP" id="MF_01201">
    <property type="entry name" value="Ala_racemase"/>
    <property type="match status" value="1"/>
</dbReference>
<evidence type="ECO:0000313" key="9">
    <source>
        <dbReference type="Proteomes" id="UP000217895"/>
    </source>
</evidence>
<name>A0A1Z4JA54_LEPBY</name>
<dbReference type="Gene3D" id="3.20.20.10">
    <property type="entry name" value="Alanine racemase"/>
    <property type="match status" value="1"/>
</dbReference>
<comment type="cofactor">
    <cofactor evidence="1 4 5">
        <name>pyridoxal 5'-phosphate</name>
        <dbReference type="ChEBI" id="CHEBI:597326"/>
    </cofactor>
</comment>
<dbReference type="InterPro" id="IPR001608">
    <property type="entry name" value="Ala_racemase_N"/>
</dbReference>
<dbReference type="Pfam" id="PF01168">
    <property type="entry name" value="Ala_racemase_N"/>
    <property type="match status" value="1"/>
</dbReference>
<dbReference type="PRINTS" id="PR00992">
    <property type="entry name" value="ALARACEMASE"/>
</dbReference>
<feature type="active site" description="Proton acceptor; specific for L-alanine" evidence="4">
    <location>
        <position position="284"/>
    </location>
</feature>
<keyword evidence="3 4" id="KW-0413">Isomerase</keyword>
<dbReference type="PANTHER" id="PTHR30511">
    <property type="entry name" value="ALANINE RACEMASE"/>
    <property type="match status" value="1"/>
</dbReference>